<dbReference type="CDD" id="cd00130">
    <property type="entry name" value="PAS"/>
    <property type="match status" value="2"/>
</dbReference>
<keyword evidence="14" id="KW-1185">Reference proteome</keyword>
<dbReference type="GO" id="GO:0046983">
    <property type="term" value="F:protein dimerization activity"/>
    <property type="evidence" value="ECO:0007669"/>
    <property type="project" value="InterPro"/>
</dbReference>
<dbReference type="FunFam" id="3.30.450.20:FF:000015">
    <property type="entry name" value="Hypoxia-inducible factor 1-alpha isoform 1"/>
    <property type="match status" value="1"/>
</dbReference>
<dbReference type="PRINTS" id="PR00785">
    <property type="entry name" value="NCTRNSLOCATR"/>
</dbReference>
<dbReference type="Pfam" id="PF23171">
    <property type="entry name" value="bHLH_HIF1A"/>
    <property type="match status" value="1"/>
</dbReference>
<keyword evidence="2" id="KW-0677">Repeat</keyword>
<feature type="domain" description="PAS" evidence="11">
    <location>
        <begin position="527"/>
        <end position="578"/>
    </location>
</feature>
<dbReference type="EMBL" id="JBBCAQ010000018">
    <property type="protein sequence ID" value="KAK7595426.1"/>
    <property type="molecule type" value="Genomic_DNA"/>
</dbReference>
<dbReference type="InterPro" id="IPR000014">
    <property type="entry name" value="PAS"/>
</dbReference>
<dbReference type="NCBIfam" id="TIGR00229">
    <property type="entry name" value="sensory_box"/>
    <property type="match status" value="2"/>
</dbReference>
<dbReference type="Pfam" id="PF00989">
    <property type="entry name" value="PAS"/>
    <property type="match status" value="1"/>
</dbReference>
<keyword evidence="6" id="KW-0010">Activator</keyword>
<dbReference type="AlphaFoldDB" id="A0AAN9Y5J2"/>
<dbReference type="GO" id="GO:0005737">
    <property type="term" value="C:cytoplasm"/>
    <property type="evidence" value="ECO:0007669"/>
    <property type="project" value="InterPro"/>
</dbReference>
<dbReference type="InterPro" id="IPR035965">
    <property type="entry name" value="PAS-like_dom_sf"/>
</dbReference>
<evidence type="ECO:0000259" key="11">
    <source>
        <dbReference type="PROSITE" id="PS50112"/>
    </source>
</evidence>
<dbReference type="InterPro" id="IPR013655">
    <property type="entry name" value="PAS_fold_3"/>
</dbReference>
<dbReference type="GO" id="GO:0000977">
    <property type="term" value="F:RNA polymerase II transcription regulatory region sequence-specific DNA binding"/>
    <property type="evidence" value="ECO:0007669"/>
    <property type="project" value="TreeGrafter"/>
</dbReference>
<reference evidence="13 14" key="1">
    <citation type="submission" date="2024-03" db="EMBL/GenBank/DDBJ databases">
        <title>Adaptation during the transition from Ophiocordyceps entomopathogen to insect associate is accompanied by gene loss and intensified selection.</title>
        <authorList>
            <person name="Ward C.M."/>
            <person name="Onetto C.A."/>
            <person name="Borneman A.R."/>
        </authorList>
    </citation>
    <scope>NUCLEOTIDE SEQUENCE [LARGE SCALE GENOMIC DNA]</scope>
    <source>
        <strain evidence="13">AWRI1</strain>
        <tissue evidence="13">Single Adult Female</tissue>
    </source>
</reference>
<dbReference type="PROSITE" id="PS50112">
    <property type="entry name" value="PAS"/>
    <property type="match status" value="2"/>
</dbReference>
<dbReference type="Pfam" id="PF08447">
    <property type="entry name" value="PAS_3"/>
    <property type="match status" value="1"/>
</dbReference>
<dbReference type="SMART" id="SM00091">
    <property type="entry name" value="PAS"/>
    <property type="match status" value="2"/>
</dbReference>
<evidence type="ECO:0000256" key="5">
    <source>
        <dbReference type="ARBA" id="ARBA00023125"/>
    </source>
</evidence>
<proteinExistence type="predicted"/>
<keyword evidence="7" id="KW-0804">Transcription</keyword>
<evidence type="ECO:0000256" key="9">
    <source>
        <dbReference type="ARBA" id="ARBA00023278"/>
    </source>
</evidence>
<evidence type="ECO:0000256" key="8">
    <source>
        <dbReference type="ARBA" id="ARBA00023242"/>
    </source>
</evidence>
<protein>
    <submittedName>
        <fullName evidence="13">Uncharacterized protein</fullName>
    </submittedName>
</protein>
<evidence type="ECO:0000256" key="10">
    <source>
        <dbReference type="SAM" id="MobiDB-lite"/>
    </source>
</evidence>
<evidence type="ECO:0000256" key="6">
    <source>
        <dbReference type="ARBA" id="ARBA00023159"/>
    </source>
</evidence>
<accession>A0AAN9Y5J2</accession>
<evidence type="ECO:0000256" key="2">
    <source>
        <dbReference type="ARBA" id="ARBA00022737"/>
    </source>
</evidence>
<comment type="caution">
    <text evidence="13">The sequence shown here is derived from an EMBL/GenBank/DDBJ whole genome shotgun (WGS) entry which is preliminary data.</text>
</comment>
<feature type="region of interest" description="Disordered" evidence="10">
    <location>
        <begin position="472"/>
        <end position="492"/>
    </location>
</feature>
<dbReference type="Proteomes" id="UP001367676">
    <property type="component" value="Unassembled WGS sequence"/>
</dbReference>
<dbReference type="PANTHER" id="PTHR23043:SF17">
    <property type="entry name" value="PROTEIN SIMILAR"/>
    <property type="match status" value="1"/>
</dbReference>
<evidence type="ECO:0000256" key="4">
    <source>
        <dbReference type="ARBA" id="ARBA00023015"/>
    </source>
</evidence>
<dbReference type="Gene3D" id="3.30.450.20">
    <property type="entry name" value="PAS domain"/>
    <property type="match status" value="2"/>
</dbReference>
<gene>
    <name evidence="13" type="ORF">V9T40_013251</name>
</gene>
<dbReference type="InterPro" id="IPR011598">
    <property type="entry name" value="bHLH_dom"/>
</dbReference>
<dbReference type="GO" id="GO:0045944">
    <property type="term" value="P:positive regulation of transcription by RNA polymerase II"/>
    <property type="evidence" value="ECO:0007669"/>
    <property type="project" value="UniProtKB-ARBA"/>
</dbReference>
<comment type="subcellular location">
    <subcellularLocation>
        <location evidence="1">Nucleus</location>
    </subcellularLocation>
</comment>
<dbReference type="InterPro" id="IPR036638">
    <property type="entry name" value="HLH_DNA-bd_sf"/>
</dbReference>
<name>A0AAN9Y5J2_9HEMI</name>
<dbReference type="GO" id="GO:0005667">
    <property type="term" value="C:transcription regulator complex"/>
    <property type="evidence" value="ECO:0007669"/>
    <property type="project" value="InterPro"/>
</dbReference>
<keyword evidence="8" id="KW-0539">Nucleus</keyword>
<evidence type="ECO:0000256" key="3">
    <source>
        <dbReference type="ARBA" id="ARBA00022843"/>
    </source>
</evidence>
<dbReference type="SUPFAM" id="SSF55785">
    <property type="entry name" value="PYP-like sensor domain (PAS domain)"/>
    <property type="match status" value="2"/>
</dbReference>
<keyword evidence="5" id="KW-0238">DNA-binding</keyword>
<dbReference type="CDD" id="cd11433">
    <property type="entry name" value="bHLH-PAS_HIF"/>
    <property type="match status" value="1"/>
</dbReference>
<evidence type="ECO:0000313" key="13">
    <source>
        <dbReference type="EMBL" id="KAK7595426.1"/>
    </source>
</evidence>
<keyword evidence="3" id="KW-0832">Ubl conjugation</keyword>
<evidence type="ECO:0000259" key="12">
    <source>
        <dbReference type="PROSITE" id="PS50888"/>
    </source>
</evidence>
<organism evidence="13 14">
    <name type="scientific">Parthenolecanium corni</name>
    <dbReference type="NCBI Taxonomy" id="536013"/>
    <lineage>
        <taxon>Eukaryota</taxon>
        <taxon>Metazoa</taxon>
        <taxon>Ecdysozoa</taxon>
        <taxon>Arthropoda</taxon>
        <taxon>Hexapoda</taxon>
        <taxon>Insecta</taxon>
        <taxon>Pterygota</taxon>
        <taxon>Neoptera</taxon>
        <taxon>Paraneoptera</taxon>
        <taxon>Hemiptera</taxon>
        <taxon>Sternorrhyncha</taxon>
        <taxon>Coccoidea</taxon>
        <taxon>Coccidae</taxon>
        <taxon>Parthenolecanium</taxon>
    </lineage>
</organism>
<feature type="domain" description="PAS" evidence="11">
    <location>
        <begin position="355"/>
        <end position="425"/>
    </location>
</feature>
<dbReference type="GO" id="GO:0005634">
    <property type="term" value="C:nucleus"/>
    <property type="evidence" value="ECO:0007669"/>
    <property type="project" value="UniProtKB-SubCell"/>
</dbReference>
<dbReference type="InterPro" id="IPR013767">
    <property type="entry name" value="PAS_fold"/>
</dbReference>
<keyword evidence="4" id="KW-0805">Transcription regulation</keyword>
<sequence>MATVVSSYHQNYVSAPNSRGTADHFYDLMSVETDHNCNSAHGTTENFSAEFLYHNSRNNFFAGGVRAKDLPFAMPANNLISYPNYVSSCDAWPYSRTALNQSSTLTSFENDPSSTSQCFSSRRVGTYPNYCNTNQFFTNCDVRSYASAQCRSGDEFSCAPVFGRLDLDRGNQSDVLSNNPSDNLIDNAWIIGATDSMKKSAYPSESLLDEPSTDAYSSDDNPLAATIDEVMTASGSRLNAGVSAPSSFPKQTPYDFIESSEPTPSHTRVEETPAEYLSNMERRKEKSRDAARCRRSKEHEIFTDLCSTLPLSKADGVSHLDKASIVRIAISYLKIRSIIKSMPFSSDDNKLCFKSDSADSLFLNALEGFLLVTTKDGDIVYISEDVCRYLGLSQVDILGQSIYELCHPCEHGELKEMLSTKEPNSQKSHFLRMKCTLTNKGRSVNIKSALYKVIRFSGRMMECDSKLLPEEMKRENADENEPPVKDSNSSDEHNECPFHFVAVGEPISHPANIEIPLGQDTFLTKHSLDMKFTYADDKIKEFFGYDPKLLVKKSIFDFYHAEDSASVMNSFKNLISKGQARTDCYRFLAAGGGYAWVLTEATVIYNNSTNQPVSIVCVNFVIG</sequence>
<evidence type="ECO:0000313" key="14">
    <source>
        <dbReference type="Proteomes" id="UP001367676"/>
    </source>
</evidence>
<evidence type="ECO:0000256" key="7">
    <source>
        <dbReference type="ARBA" id="ARBA00023163"/>
    </source>
</evidence>
<feature type="domain" description="BHLH" evidence="12">
    <location>
        <begin position="282"/>
        <end position="336"/>
    </location>
</feature>
<keyword evidence="9" id="KW-0379">Hydroxylation</keyword>
<evidence type="ECO:0000256" key="1">
    <source>
        <dbReference type="ARBA" id="ARBA00004123"/>
    </source>
</evidence>
<dbReference type="InterPro" id="IPR001067">
    <property type="entry name" value="Nuc_translocat"/>
</dbReference>
<dbReference type="GO" id="GO:0071456">
    <property type="term" value="P:cellular response to hypoxia"/>
    <property type="evidence" value="ECO:0007669"/>
    <property type="project" value="TreeGrafter"/>
</dbReference>
<dbReference type="PROSITE" id="PS50888">
    <property type="entry name" value="BHLH"/>
    <property type="match status" value="1"/>
</dbReference>
<dbReference type="GO" id="GO:0000981">
    <property type="term" value="F:DNA-binding transcription factor activity, RNA polymerase II-specific"/>
    <property type="evidence" value="ECO:0007669"/>
    <property type="project" value="TreeGrafter"/>
</dbReference>
<dbReference type="PANTHER" id="PTHR23043">
    <property type="entry name" value="HYPOXIA-INDUCIBLE FACTOR 1 ALPHA"/>
    <property type="match status" value="1"/>
</dbReference>
<dbReference type="SUPFAM" id="SSF47459">
    <property type="entry name" value="HLH, helix-loop-helix DNA-binding domain"/>
    <property type="match status" value="1"/>
</dbReference>